<evidence type="ECO:0000313" key="3">
    <source>
        <dbReference type="EMBL" id="GJT09716.1"/>
    </source>
</evidence>
<feature type="compositionally biased region" description="Low complexity" evidence="1">
    <location>
        <begin position="642"/>
        <end position="671"/>
    </location>
</feature>
<proteinExistence type="predicted"/>
<feature type="compositionally biased region" description="Basic and acidic residues" evidence="1">
    <location>
        <begin position="147"/>
        <end position="162"/>
    </location>
</feature>
<organism evidence="3 4">
    <name type="scientific">Tanacetum coccineum</name>
    <dbReference type="NCBI Taxonomy" id="301880"/>
    <lineage>
        <taxon>Eukaryota</taxon>
        <taxon>Viridiplantae</taxon>
        <taxon>Streptophyta</taxon>
        <taxon>Embryophyta</taxon>
        <taxon>Tracheophyta</taxon>
        <taxon>Spermatophyta</taxon>
        <taxon>Magnoliopsida</taxon>
        <taxon>eudicotyledons</taxon>
        <taxon>Gunneridae</taxon>
        <taxon>Pentapetalae</taxon>
        <taxon>asterids</taxon>
        <taxon>campanulids</taxon>
        <taxon>Asterales</taxon>
        <taxon>Asteraceae</taxon>
        <taxon>Asteroideae</taxon>
        <taxon>Anthemideae</taxon>
        <taxon>Anthemidinae</taxon>
        <taxon>Tanacetum</taxon>
    </lineage>
</organism>
<protein>
    <recommendedName>
        <fullName evidence="2">Retrovirus-related Pol polyprotein from transposon TNT 1-94-like beta-barrel domain-containing protein</fullName>
    </recommendedName>
</protein>
<keyword evidence="4" id="KW-1185">Reference proteome</keyword>
<accession>A0ABQ5B510</accession>
<evidence type="ECO:0000259" key="2">
    <source>
        <dbReference type="Pfam" id="PF22936"/>
    </source>
</evidence>
<reference evidence="3" key="1">
    <citation type="journal article" date="2022" name="Int. J. Mol. Sci.">
        <title>Draft Genome of Tanacetum Coccineum: Genomic Comparison of Closely Related Tanacetum-Family Plants.</title>
        <authorList>
            <person name="Yamashiro T."/>
            <person name="Shiraishi A."/>
            <person name="Nakayama K."/>
            <person name="Satake H."/>
        </authorList>
    </citation>
    <scope>NUCLEOTIDE SEQUENCE</scope>
</reference>
<feature type="region of interest" description="Disordered" evidence="1">
    <location>
        <begin position="121"/>
        <end position="177"/>
    </location>
</feature>
<evidence type="ECO:0000313" key="4">
    <source>
        <dbReference type="Proteomes" id="UP001151760"/>
    </source>
</evidence>
<feature type="domain" description="Retrovirus-related Pol polyprotein from transposon TNT 1-94-like beta-barrel" evidence="2">
    <location>
        <begin position="418"/>
        <end position="492"/>
    </location>
</feature>
<dbReference type="EMBL" id="BQNB010012930">
    <property type="protein sequence ID" value="GJT09716.1"/>
    <property type="molecule type" value="Genomic_DNA"/>
</dbReference>
<feature type="compositionally biased region" description="Basic and acidic residues" evidence="1">
    <location>
        <begin position="854"/>
        <end position="865"/>
    </location>
</feature>
<dbReference type="InterPro" id="IPR054722">
    <property type="entry name" value="PolX-like_BBD"/>
</dbReference>
<feature type="region of interest" description="Disordered" evidence="1">
    <location>
        <begin position="826"/>
        <end position="883"/>
    </location>
</feature>
<feature type="compositionally biased region" description="Basic residues" evidence="1">
    <location>
        <begin position="866"/>
        <end position="880"/>
    </location>
</feature>
<evidence type="ECO:0000256" key="1">
    <source>
        <dbReference type="SAM" id="MobiDB-lite"/>
    </source>
</evidence>
<gene>
    <name evidence="3" type="ORF">Tco_0856758</name>
</gene>
<sequence>MALMAFSDSEVTNDKSCSKSCLQNYEALKKQYDDLLVKLDDTGFKASTYKRGLSILEGQILKYKESEVLFSEEIALLKRSVGHKEYLMGLLRTELEKVKEEKEGFEFKIAKFEKSSKDLDQLSRRIQTPEVNEYGPRDSSVKPITGCDKESDNSKENTDDSLKQQQKTDSSSVKSPLKVDKDWKEKFFCPANQAMEEEPKKSRENNNAPIIEDWVSDDEDDEDDVEPIPKVEKKTVISTVTKKEFVKPKNQLGGQLGMQKCTGHKDLKETKELECCPNVHKHMAPRAVLMKTGLKTVNTARPVNTVRSVNTGRPFSTARSFNTVRPSYTAHPKSIVHYARPRTYFQNQAQSTVHMPFYKRTSLTKRSSTQNVNTGRQNVNTVRARGFNAVKPSACWVWKPIKPNGASLSNSQLNDKGFVDSGCSRHMTGNIAHLSDFKDFDGGYVTFGGGAYGGRITSKCTIKTGNLDFNDVYFVKELKFNLFSVSQMCDKKNYVLFTRSAELLQSDHQNNCTADQSKLILLRVPEVNTGIEKLILIYVEDINFIDPNPEGSLSPTEKEGHLYQSRDKYPVSRQIYGKNRVSSDHRFPKSKSHLLCTSPMKPEVCCLLIKTIFEGLLEASLMIYGEVKINALFDLIISLPSHSPTPSTSHSPEPSTQHSPDNTTTPASQPSPTQPSPTHPSPGAEHYVPTPYDSPLHAVHSHGSDEGSLKLQELMNLVTKLSLIVFEMMKSLKMILGRISDTELQEKASTDTELFIQRMDLQLKHSRSKLSYAEAIRLEEQMNEEQRAQIARDEEIARQWDKEERQRCKWMNQVWDFNQNIEPMDAEHGSEKQKSPEKEKSPEKIVEEEVDTQEEMKEVVKEPGAKRKKSIPRKSTRKRQKIEEDAEKEELKGFLDIIPREEVLIEIMSKMLEDFDRLDVEELYRLVKERYSASRPEGFDLMLWGDLHTLFEPDEDNEIWKDQHEYKLLSWRLYDFCCIHILLMENGLAIHMLTEKKYPLSQEMISKMLKKKLEVDHESSQAIELLRFIRSQVQK</sequence>
<name>A0ABQ5B510_9ASTR</name>
<feature type="compositionally biased region" description="Basic and acidic residues" evidence="1">
    <location>
        <begin position="826"/>
        <end position="847"/>
    </location>
</feature>
<feature type="region of interest" description="Disordered" evidence="1">
    <location>
        <begin position="642"/>
        <end position="704"/>
    </location>
</feature>
<dbReference type="Pfam" id="PF22936">
    <property type="entry name" value="Pol_BBD"/>
    <property type="match status" value="1"/>
</dbReference>
<reference evidence="3" key="2">
    <citation type="submission" date="2022-01" db="EMBL/GenBank/DDBJ databases">
        <authorList>
            <person name="Yamashiro T."/>
            <person name="Shiraishi A."/>
            <person name="Satake H."/>
            <person name="Nakayama K."/>
        </authorList>
    </citation>
    <scope>NUCLEOTIDE SEQUENCE</scope>
</reference>
<comment type="caution">
    <text evidence="3">The sequence shown here is derived from an EMBL/GenBank/DDBJ whole genome shotgun (WGS) entry which is preliminary data.</text>
</comment>
<feature type="compositionally biased region" description="Polar residues" evidence="1">
    <location>
        <begin position="163"/>
        <end position="174"/>
    </location>
</feature>
<dbReference type="Proteomes" id="UP001151760">
    <property type="component" value="Unassembled WGS sequence"/>
</dbReference>